<proteinExistence type="predicted"/>
<protein>
    <submittedName>
        <fullName evidence="1">AAA family ATPase</fullName>
    </submittedName>
</protein>
<accession>A0ABW0ZQT6</accession>
<dbReference type="SUPFAM" id="SSF56112">
    <property type="entry name" value="Protein kinase-like (PK-like)"/>
    <property type="match status" value="1"/>
</dbReference>
<comment type="caution">
    <text evidence="1">The sequence shown here is derived from an EMBL/GenBank/DDBJ whole genome shotgun (WGS) entry which is preliminary data.</text>
</comment>
<dbReference type="SUPFAM" id="SSF52540">
    <property type="entry name" value="P-loop containing nucleoside triphosphate hydrolases"/>
    <property type="match status" value="1"/>
</dbReference>
<dbReference type="PANTHER" id="PTHR43883:SF1">
    <property type="entry name" value="GLUCONOKINASE"/>
    <property type="match status" value="1"/>
</dbReference>
<dbReference type="InterPro" id="IPR052732">
    <property type="entry name" value="Cell-binding_unc_protein"/>
</dbReference>
<evidence type="ECO:0000313" key="1">
    <source>
        <dbReference type="EMBL" id="MFC5730845.1"/>
    </source>
</evidence>
<dbReference type="EMBL" id="JBHSNS010000011">
    <property type="protein sequence ID" value="MFC5730845.1"/>
    <property type="molecule type" value="Genomic_DNA"/>
</dbReference>
<reference evidence="2" key="1">
    <citation type="journal article" date="2019" name="Int. J. Syst. Evol. Microbiol.">
        <title>The Global Catalogue of Microorganisms (GCM) 10K type strain sequencing project: providing services to taxonomists for standard genome sequencing and annotation.</title>
        <authorList>
            <consortium name="The Broad Institute Genomics Platform"/>
            <consortium name="The Broad Institute Genome Sequencing Center for Infectious Disease"/>
            <person name="Wu L."/>
            <person name="Ma J."/>
        </authorList>
    </citation>
    <scope>NUCLEOTIDE SEQUENCE [LARGE SCALE GENOMIC DNA]</scope>
    <source>
        <strain evidence="2">YIM 94188</strain>
    </source>
</reference>
<dbReference type="Gene3D" id="3.40.50.300">
    <property type="entry name" value="P-loop containing nucleotide triphosphate hydrolases"/>
    <property type="match status" value="1"/>
</dbReference>
<dbReference type="Proteomes" id="UP001596072">
    <property type="component" value="Unassembled WGS sequence"/>
</dbReference>
<keyword evidence="2" id="KW-1185">Reference proteome</keyword>
<dbReference type="PANTHER" id="PTHR43883">
    <property type="entry name" value="SLR0207 PROTEIN"/>
    <property type="match status" value="1"/>
</dbReference>
<dbReference type="Pfam" id="PF13671">
    <property type="entry name" value="AAA_33"/>
    <property type="match status" value="1"/>
</dbReference>
<dbReference type="InterPro" id="IPR011009">
    <property type="entry name" value="Kinase-like_dom_sf"/>
</dbReference>
<name>A0ABW0ZQT6_9ACTN</name>
<organism evidence="1 2">
    <name type="scientific">Nocardioides vastitatis</name>
    <dbReference type="NCBI Taxonomy" id="2568655"/>
    <lineage>
        <taxon>Bacteria</taxon>
        <taxon>Bacillati</taxon>
        <taxon>Actinomycetota</taxon>
        <taxon>Actinomycetes</taxon>
        <taxon>Propionibacteriales</taxon>
        <taxon>Nocardioidaceae</taxon>
        <taxon>Nocardioides</taxon>
    </lineage>
</organism>
<dbReference type="RefSeq" id="WP_206056042.1">
    <property type="nucleotide sequence ID" value="NZ_JBHSNS010000011.1"/>
</dbReference>
<evidence type="ECO:0000313" key="2">
    <source>
        <dbReference type="Proteomes" id="UP001596072"/>
    </source>
</evidence>
<gene>
    <name evidence="1" type="ORF">ACFPQB_18130</name>
</gene>
<dbReference type="InterPro" id="IPR027417">
    <property type="entry name" value="P-loop_NTPase"/>
</dbReference>
<sequence>MNERSAVWMPWCWLEETHSGAVVMLGDRVYKFKKPVDLAFLDFRDPQARLQACEREVSLNRRLSPDVYLGVGELRDPSGSAEPVVVMRRMPGRLQLSRMVRDHADVTVEVQRVARQIATFHARARSGPEVVAEGTRDALRRRWRANIDETRSYAGDLLDAETVDEVAALATRFLDGREDLFDDRILRGAIVDGHGDLTADDVFCLPNGPRLLDCLDFDDRLRYVDRLDDIAFLAMGLERLGAPEAAATLIETWAEHLDDPAPASLVHHFIAYRAFVRAKVGCLPGAAHGWPAASPRVYADAALAHLRAGAVTLVLVGGPPGSGKTTLAGDVADRLGMVVLSSDRVRKELIGIDPCRAAAAPVGGGIYDAVHTEMTYAALQDRAEVLLRRGESVVLDASWTTATARAAAARLADSVSADLVALRCEVDARTADDRIRRRTDVSDADEIIAAALREAADPWPTSHAIDTGGSRAECLEVACSRIRPHAPPHARPRRLSQMEPD</sequence>